<dbReference type="EMBL" id="CAACVI010000034">
    <property type="protein sequence ID" value="VEN74422.1"/>
    <property type="molecule type" value="Genomic_DNA"/>
</dbReference>
<dbReference type="InterPro" id="IPR011006">
    <property type="entry name" value="CheY-like_superfamily"/>
</dbReference>
<keyword evidence="2" id="KW-0902">Two-component regulatory system</keyword>
<dbReference type="InterPro" id="IPR001789">
    <property type="entry name" value="Sig_transdc_resp-reg_receiver"/>
</dbReference>
<feature type="modified residue" description="4-aspartylphosphate" evidence="6">
    <location>
        <position position="53"/>
    </location>
</feature>
<evidence type="ECO:0000256" key="1">
    <source>
        <dbReference type="ARBA" id="ARBA00022553"/>
    </source>
</evidence>
<proteinExistence type="predicted"/>
<dbReference type="GO" id="GO:0003677">
    <property type="term" value="F:DNA binding"/>
    <property type="evidence" value="ECO:0007669"/>
    <property type="project" value="UniProtKB-KW"/>
</dbReference>
<dbReference type="Gene3D" id="3.40.50.2300">
    <property type="match status" value="1"/>
</dbReference>
<reference evidence="8" key="1">
    <citation type="submission" date="2019-01" db="EMBL/GenBank/DDBJ databases">
        <authorList>
            <consortium name="Genoscope - CEA"/>
            <person name="William W."/>
        </authorList>
    </citation>
    <scope>NUCLEOTIDE SEQUENCE</scope>
    <source>
        <strain evidence="8">CR-1</strain>
    </source>
</reference>
<dbReference type="Pfam" id="PF00072">
    <property type="entry name" value="Response_reg"/>
    <property type="match status" value="1"/>
</dbReference>
<dbReference type="FunFam" id="3.40.50.2300:FF:000001">
    <property type="entry name" value="DNA-binding response regulator PhoB"/>
    <property type="match status" value="1"/>
</dbReference>
<name>A0A484HGR6_9BACT</name>
<accession>A0A484HGR6</accession>
<sequence length="124" mass="13859">MSFKILIVDDEPNIVIPLQFLMEQNGYEVMTAQSGEEGLEIIYRHKPDLVLLDIMLPGIDGYEICEIIRLKSGLNHIKIIFLTAKGRDINISKGLALGADAYITKPFSNAELVETVKTLLNDVK</sequence>
<dbReference type="InterPro" id="IPR050595">
    <property type="entry name" value="Bact_response_regulator"/>
</dbReference>
<dbReference type="PANTHER" id="PTHR44591">
    <property type="entry name" value="STRESS RESPONSE REGULATOR PROTEIN 1"/>
    <property type="match status" value="1"/>
</dbReference>
<keyword evidence="3" id="KW-0805">Transcription regulation</keyword>
<evidence type="ECO:0000259" key="7">
    <source>
        <dbReference type="PROSITE" id="PS50110"/>
    </source>
</evidence>
<dbReference type="GO" id="GO:0000160">
    <property type="term" value="P:phosphorelay signal transduction system"/>
    <property type="evidence" value="ECO:0007669"/>
    <property type="project" value="UniProtKB-KW"/>
</dbReference>
<dbReference type="SUPFAM" id="SSF52172">
    <property type="entry name" value="CheY-like"/>
    <property type="match status" value="1"/>
</dbReference>
<feature type="domain" description="Response regulatory" evidence="7">
    <location>
        <begin position="4"/>
        <end position="120"/>
    </location>
</feature>
<evidence type="ECO:0000313" key="8">
    <source>
        <dbReference type="EMBL" id="VEN74422.1"/>
    </source>
</evidence>
<organism evidence="8">
    <name type="scientific">uncultured Desulfobacteraceae bacterium</name>
    <dbReference type="NCBI Taxonomy" id="218296"/>
    <lineage>
        <taxon>Bacteria</taxon>
        <taxon>Pseudomonadati</taxon>
        <taxon>Thermodesulfobacteriota</taxon>
        <taxon>Desulfobacteria</taxon>
        <taxon>Desulfobacterales</taxon>
        <taxon>Desulfobacteraceae</taxon>
        <taxon>environmental samples</taxon>
    </lineage>
</organism>
<protein>
    <recommendedName>
        <fullName evidence="7">Response regulatory domain-containing protein</fullName>
    </recommendedName>
</protein>
<keyword evidence="5" id="KW-0804">Transcription</keyword>
<evidence type="ECO:0000256" key="5">
    <source>
        <dbReference type="ARBA" id="ARBA00023163"/>
    </source>
</evidence>
<keyword evidence="4" id="KW-0238">DNA-binding</keyword>
<evidence type="ECO:0000256" key="3">
    <source>
        <dbReference type="ARBA" id="ARBA00023015"/>
    </source>
</evidence>
<evidence type="ECO:0000256" key="6">
    <source>
        <dbReference type="PROSITE-ProRule" id="PRU00169"/>
    </source>
</evidence>
<evidence type="ECO:0000256" key="2">
    <source>
        <dbReference type="ARBA" id="ARBA00023012"/>
    </source>
</evidence>
<dbReference type="PANTHER" id="PTHR44591:SF3">
    <property type="entry name" value="RESPONSE REGULATORY DOMAIN-CONTAINING PROTEIN"/>
    <property type="match status" value="1"/>
</dbReference>
<keyword evidence="1 6" id="KW-0597">Phosphoprotein</keyword>
<dbReference type="PROSITE" id="PS50110">
    <property type="entry name" value="RESPONSE_REGULATORY"/>
    <property type="match status" value="1"/>
</dbReference>
<dbReference type="AlphaFoldDB" id="A0A484HGR6"/>
<gene>
    <name evidence="8" type="ORF">EPICR_40001</name>
</gene>
<dbReference type="CDD" id="cd17574">
    <property type="entry name" value="REC_OmpR"/>
    <property type="match status" value="1"/>
</dbReference>
<dbReference type="SMART" id="SM00448">
    <property type="entry name" value="REC"/>
    <property type="match status" value="1"/>
</dbReference>
<evidence type="ECO:0000256" key="4">
    <source>
        <dbReference type="ARBA" id="ARBA00023125"/>
    </source>
</evidence>